<reference evidence="3" key="1">
    <citation type="submission" date="2020-04" db="EMBL/GenBank/DDBJ databases">
        <title>Peptoniphilus sp. nov. isolated from swine feces.</title>
        <authorList>
            <person name="Ryu S.W."/>
        </authorList>
    </citation>
    <scope>NUCLEOTIDE SEQUENCE [LARGE SCALE GENOMIC DNA]</scope>
    <source>
        <strain evidence="3">AGMB00490</strain>
    </source>
</reference>
<dbReference type="GO" id="GO:0043597">
    <property type="term" value="C:cytoplasmic replication fork"/>
    <property type="evidence" value="ECO:0007669"/>
    <property type="project" value="TreeGrafter"/>
</dbReference>
<dbReference type="Pfam" id="PF01131">
    <property type="entry name" value="Topoisom_bac"/>
    <property type="match status" value="1"/>
</dbReference>
<evidence type="ECO:0000259" key="2">
    <source>
        <dbReference type="PROSITE" id="PS52039"/>
    </source>
</evidence>
<sequence length="194" mass="22272">CSGNLKESSRKIRYEYDKFNFNASGKTVIDEGYTKYLKTYGKEKQENELPDIKTGDKIKLTSKNLSEKFTKAPSHYNEDTLLKAMESAGVESLDKDVEVERKGLGTPATRAGIIENLIHKDLIRRDKKNLLVTEKGNRLVSIVEDKFKSAETTSEWEMKLAKISSGEVDKEDFLREIENNIRELVDRYKNNLNE</sequence>
<feature type="non-terminal residue" evidence="3">
    <location>
        <position position="1"/>
    </location>
</feature>
<dbReference type="PANTHER" id="PTHR11390:SF21">
    <property type="entry name" value="DNA TOPOISOMERASE 3-ALPHA"/>
    <property type="match status" value="1"/>
</dbReference>
<dbReference type="SUPFAM" id="SSF56712">
    <property type="entry name" value="Prokaryotic type I DNA topoisomerase"/>
    <property type="match status" value="1"/>
</dbReference>
<dbReference type="PROSITE" id="PS52039">
    <property type="entry name" value="TOPO_IA_2"/>
    <property type="match status" value="1"/>
</dbReference>
<dbReference type="GO" id="GO:0006310">
    <property type="term" value="P:DNA recombination"/>
    <property type="evidence" value="ECO:0007669"/>
    <property type="project" value="TreeGrafter"/>
</dbReference>
<proteinExistence type="predicted"/>
<dbReference type="InterPro" id="IPR000380">
    <property type="entry name" value="Topo_IA"/>
</dbReference>
<dbReference type="GO" id="GO:0003917">
    <property type="term" value="F:DNA topoisomerase type I (single strand cut, ATP-independent) activity"/>
    <property type="evidence" value="ECO:0007669"/>
    <property type="project" value="InterPro"/>
</dbReference>
<dbReference type="InterPro" id="IPR013497">
    <property type="entry name" value="Topo_IA_cen"/>
</dbReference>
<protein>
    <submittedName>
        <fullName evidence="3">DNA topoisomerase III</fullName>
    </submittedName>
</protein>
<dbReference type="GO" id="GO:0003677">
    <property type="term" value="F:DNA binding"/>
    <property type="evidence" value="ECO:0007669"/>
    <property type="project" value="InterPro"/>
</dbReference>
<keyword evidence="1" id="KW-0413">Isomerase</keyword>
<dbReference type="GO" id="GO:0006265">
    <property type="term" value="P:DNA topological change"/>
    <property type="evidence" value="ECO:0007669"/>
    <property type="project" value="InterPro"/>
</dbReference>
<evidence type="ECO:0000313" key="3">
    <source>
        <dbReference type="EMBL" id="NMW85855.1"/>
    </source>
</evidence>
<dbReference type="InterPro" id="IPR013824">
    <property type="entry name" value="Topo_IA_cen_sub1"/>
</dbReference>
<dbReference type="Gene3D" id="1.10.460.10">
    <property type="entry name" value="Topoisomerase I, domain 2"/>
    <property type="match status" value="1"/>
</dbReference>
<dbReference type="AlphaFoldDB" id="A0A848RIN3"/>
<dbReference type="GO" id="GO:0006281">
    <property type="term" value="P:DNA repair"/>
    <property type="evidence" value="ECO:0007669"/>
    <property type="project" value="TreeGrafter"/>
</dbReference>
<dbReference type="InterPro" id="IPR013825">
    <property type="entry name" value="Topo_IA_cen_sub2"/>
</dbReference>
<organism evidence="3 4">
    <name type="scientific">Peptoniphilus faecalis</name>
    <dbReference type="NCBI Taxonomy" id="2731255"/>
    <lineage>
        <taxon>Bacteria</taxon>
        <taxon>Bacillati</taxon>
        <taxon>Bacillota</taxon>
        <taxon>Tissierellia</taxon>
        <taxon>Tissierellales</taxon>
        <taxon>Peptoniphilaceae</taxon>
        <taxon>Peptoniphilus</taxon>
    </lineage>
</organism>
<accession>A0A848RIN3</accession>
<keyword evidence="4" id="KW-1185">Reference proteome</keyword>
<dbReference type="Gene3D" id="2.70.20.10">
    <property type="entry name" value="Topoisomerase I, domain 3"/>
    <property type="match status" value="1"/>
</dbReference>
<dbReference type="RefSeq" id="WP_235932846.1">
    <property type="nucleotide sequence ID" value="NZ_JABDSR010000013.1"/>
</dbReference>
<dbReference type="PANTHER" id="PTHR11390">
    <property type="entry name" value="PROKARYOTIC DNA TOPOISOMERASE"/>
    <property type="match status" value="1"/>
</dbReference>
<comment type="caution">
    <text evidence="3">The sequence shown here is derived from an EMBL/GenBank/DDBJ whole genome shotgun (WGS) entry which is preliminary data.</text>
</comment>
<name>A0A848RIN3_9FIRM</name>
<feature type="domain" description="Topo IA-type catalytic" evidence="2">
    <location>
        <begin position="1"/>
        <end position="185"/>
    </location>
</feature>
<evidence type="ECO:0000313" key="4">
    <source>
        <dbReference type="Proteomes" id="UP000568273"/>
    </source>
</evidence>
<gene>
    <name evidence="3" type="ORF">HKO22_08955</name>
</gene>
<dbReference type="EMBL" id="JABDSR010000013">
    <property type="protein sequence ID" value="NMW85855.1"/>
    <property type="molecule type" value="Genomic_DNA"/>
</dbReference>
<evidence type="ECO:0000256" key="1">
    <source>
        <dbReference type="ARBA" id="ARBA00023235"/>
    </source>
</evidence>
<dbReference type="Proteomes" id="UP000568273">
    <property type="component" value="Unassembled WGS sequence"/>
</dbReference>
<dbReference type="InterPro" id="IPR023405">
    <property type="entry name" value="Topo_IA_core_domain"/>
</dbReference>